<sequence length="214" mass="24181">MVDVSRLDDWSLQWRRRVEKLNSGPEFQMFEVGPRGRLVGGDVELSKSPDEGLDEMEAQVTGVRPGIWTITFQEHREDDDFREPLLRWVAPGPLDFDNPPNNLTLPGFELDPLTKWNTVSGYSLDSGVGGVFDLDSLENHIKSHKDQDKEYIFEVMSDFLNDDDYTSVQVGLVVGGGDGGYVLKAREYQGQKVEILIQRNWADDDQEGEGDADE</sequence>
<organism evidence="1 2">
    <name type="scientific">Cerrena zonata</name>
    <dbReference type="NCBI Taxonomy" id="2478898"/>
    <lineage>
        <taxon>Eukaryota</taxon>
        <taxon>Fungi</taxon>
        <taxon>Dikarya</taxon>
        <taxon>Basidiomycota</taxon>
        <taxon>Agaricomycotina</taxon>
        <taxon>Agaricomycetes</taxon>
        <taxon>Polyporales</taxon>
        <taxon>Cerrenaceae</taxon>
        <taxon>Cerrena</taxon>
    </lineage>
</organism>
<comment type="caution">
    <text evidence="1">The sequence shown here is derived from an EMBL/GenBank/DDBJ whole genome shotgun (WGS) entry which is preliminary data.</text>
</comment>
<evidence type="ECO:0000313" key="2">
    <source>
        <dbReference type="Proteomes" id="UP001385951"/>
    </source>
</evidence>
<reference evidence="1 2" key="1">
    <citation type="submission" date="2022-09" db="EMBL/GenBank/DDBJ databases">
        <authorList>
            <person name="Palmer J.M."/>
        </authorList>
    </citation>
    <scope>NUCLEOTIDE SEQUENCE [LARGE SCALE GENOMIC DNA]</scope>
    <source>
        <strain evidence="1 2">DSM 7382</strain>
    </source>
</reference>
<dbReference type="EMBL" id="JASBNA010000001">
    <property type="protein sequence ID" value="KAK7696249.1"/>
    <property type="molecule type" value="Genomic_DNA"/>
</dbReference>
<keyword evidence="2" id="KW-1185">Reference proteome</keyword>
<accession>A0AAW0H0K6</accession>
<evidence type="ECO:0000313" key="1">
    <source>
        <dbReference type="EMBL" id="KAK7696249.1"/>
    </source>
</evidence>
<gene>
    <name evidence="1" type="ORF">QCA50_000902</name>
</gene>
<dbReference type="Proteomes" id="UP001385951">
    <property type="component" value="Unassembled WGS sequence"/>
</dbReference>
<proteinExistence type="predicted"/>
<dbReference type="AlphaFoldDB" id="A0AAW0H0K6"/>
<name>A0AAW0H0K6_9APHY</name>
<protein>
    <submittedName>
        <fullName evidence="1">Uncharacterized protein</fullName>
    </submittedName>
</protein>